<evidence type="ECO:0000256" key="1">
    <source>
        <dbReference type="ARBA" id="ARBA00006987"/>
    </source>
</evidence>
<accession>A0A840A8F8</accession>
<dbReference type="PIRSF" id="PIRSF017082">
    <property type="entry name" value="YflP"/>
    <property type="match status" value="1"/>
</dbReference>
<sequence>MPTRRRLILASPFLAAPALAQAQWSPERPLRFIVPFPAGGSSDTQARLIAEPLARALGQPVVIENRPGAGGVIGATEAARAAPDGHTLFIATTGTHAANVSLYSRLAYNPVRDFAPVTMVADYAQFIGVGPEWPAAPQRSLEGLVAALRADTTKRSFASSGNGSPTHLAGEMFGHLFGIPMEHVPYRGQALAVADVIAGRVPLMFPSIADVLGQIRAGRVTPLATMAPTRSSAIPDVPTTAELGHPSLVSSIWTAIFLRAGSPPAAVARMNAEIVRILAAPELAQRLGEAGFGVQSSTPEELARFQQAEITRWAEVVRISGARLD</sequence>
<dbReference type="RefSeq" id="WP_184382843.1">
    <property type="nucleotide sequence ID" value="NZ_JACIDJ010000001.1"/>
</dbReference>
<feature type="chain" id="PRO_5032319205" evidence="2">
    <location>
        <begin position="23"/>
        <end position="325"/>
    </location>
</feature>
<dbReference type="SUPFAM" id="SSF53850">
    <property type="entry name" value="Periplasmic binding protein-like II"/>
    <property type="match status" value="1"/>
</dbReference>
<dbReference type="PANTHER" id="PTHR42928:SF5">
    <property type="entry name" value="BLR1237 PROTEIN"/>
    <property type="match status" value="1"/>
</dbReference>
<keyword evidence="4" id="KW-1185">Reference proteome</keyword>
<reference evidence="3 4" key="1">
    <citation type="submission" date="2020-08" db="EMBL/GenBank/DDBJ databases">
        <title>Genomic Encyclopedia of Type Strains, Phase IV (KMG-IV): sequencing the most valuable type-strain genomes for metagenomic binning, comparative biology and taxonomic classification.</title>
        <authorList>
            <person name="Goeker M."/>
        </authorList>
    </citation>
    <scope>NUCLEOTIDE SEQUENCE [LARGE SCALE GENOMIC DNA]</scope>
    <source>
        <strain evidence="3 4">DSM 19979</strain>
    </source>
</reference>
<dbReference type="Proteomes" id="UP000553193">
    <property type="component" value="Unassembled WGS sequence"/>
</dbReference>
<keyword evidence="2" id="KW-0732">Signal</keyword>
<dbReference type="Gene3D" id="3.40.190.10">
    <property type="entry name" value="Periplasmic binding protein-like II"/>
    <property type="match status" value="1"/>
</dbReference>
<dbReference type="PANTHER" id="PTHR42928">
    <property type="entry name" value="TRICARBOXYLATE-BINDING PROTEIN"/>
    <property type="match status" value="1"/>
</dbReference>
<comment type="caution">
    <text evidence="3">The sequence shown here is derived from an EMBL/GenBank/DDBJ whole genome shotgun (WGS) entry which is preliminary data.</text>
</comment>
<dbReference type="InterPro" id="IPR005064">
    <property type="entry name" value="BUG"/>
</dbReference>
<dbReference type="CDD" id="cd07012">
    <property type="entry name" value="PBP2_Bug_TTT"/>
    <property type="match status" value="1"/>
</dbReference>
<dbReference type="EMBL" id="JACIDJ010000001">
    <property type="protein sequence ID" value="MBB3897809.1"/>
    <property type="molecule type" value="Genomic_DNA"/>
</dbReference>
<comment type="similarity">
    <text evidence="1">Belongs to the UPF0065 (bug) family.</text>
</comment>
<organism evidence="3 4">
    <name type="scientific">Roseococcus suduntuyensis</name>
    <dbReference type="NCBI Taxonomy" id="455361"/>
    <lineage>
        <taxon>Bacteria</taxon>
        <taxon>Pseudomonadati</taxon>
        <taxon>Pseudomonadota</taxon>
        <taxon>Alphaproteobacteria</taxon>
        <taxon>Acetobacterales</taxon>
        <taxon>Roseomonadaceae</taxon>
        <taxon>Roseococcus</taxon>
    </lineage>
</organism>
<proteinExistence type="inferred from homology"/>
<protein>
    <submittedName>
        <fullName evidence="3">Tripartite-type tricarboxylate transporter receptor subunit TctC</fullName>
    </submittedName>
</protein>
<dbReference type="Gene3D" id="3.40.190.150">
    <property type="entry name" value="Bordetella uptake gene, domain 1"/>
    <property type="match status" value="1"/>
</dbReference>
<evidence type="ECO:0000313" key="4">
    <source>
        <dbReference type="Proteomes" id="UP000553193"/>
    </source>
</evidence>
<dbReference type="InterPro" id="IPR042100">
    <property type="entry name" value="Bug_dom1"/>
</dbReference>
<name>A0A840A8F8_9PROT</name>
<dbReference type="AlphaFoldDB" id="A0A840A8F8"/>
<evidence type="ECO:0000256" key="2">
    <source>
        <dbReference type="SAM" id="SignalP"/>
    </source>
</evidence>
<feature type="signal peptide" evidence="2">
    <location>
        <begin position="1"/>
        <end position="22"/>
    </location>
</feature>
<gene>
    <name evidence="3" type="ORF">GGQ83_001235</name>
</gene>
<evidence type="ECO:0000313" key="3">
    <source>
        <dbReference type="EMBL" id="MBB3897809.1"/>
    </source>
</evidence>
<keyword evidence="3" id="KW-0675">Receptor</keyword>
<dbReference type="Pfam" id="PF03401">
    <property type="entry name" value="TctC"/>
    <property type="match status" value="1"/>
</dbReference>